<evidence type="ECO:0000256" key="1">
    <source>
        <dbReference type="SAM" id="Phobius"/>
    </source>
</evidence>
<keyword evidence="1" id="KW-1133">Transmembrane helix</keyword>
<feature type="transmembrane region" description="Helical" evidence="1">
    <location>
        <begin position="181"/>
        <end position="198"/>
    </location>
</feature>
<keyword evidence="1" id="KW-0472">Membrane</keyword>
<reference evidence="2 3" key="1">
    <citation type="submission" date="2020-04" db="EMBL/GenBank/DDBJ databases">
        <authorList>
            <person name="Alioto T."/>
            <person name="Alioto T."/>
            <person name="Gomez Garrido J."/>
        </authorList>
    </citation>
    <scope>NUCLEOTIDE SEQUENCE [LARGE SCALE GENOMIC DNA]</scope>
</reference>
<dbReference type="EMBL" id="CADEPI010000141">
    <property type="protein sequence ID" value="CAB3377215.1"/>
    <property type="molecule type" value="Genomic_DNA"/>
</dbReference>
<keyword evidence="3" id="KW-1185">Reference proteome</keyword>
<evidence type="ECO:0000313" key="3">
    <source>
        <dbReference type="Proteomes" id="UP000494165"/>
    </source>
</evidence>
<protein>
    <submittedName>
        <fullName evidence="2">Uncharacterized protein</fullName>
    </submittedName>
</protein>
<keyword evidence="1" id="KW-0812">Transmembrane</keyword>
<proteinExistence type="predicted"/>
<accession>A0A8S1DAE4</accession>
<dbReference type="Proteomes" id="UP000494165">
    <property type="component" value="Unassembled WGS sequence"/>
</dbReference>
<dbReference type="AlphaFoldDB" id="A0A8S1DAE4"/>
<name>A0A8S1DAE4_9INSE</name>
<gene>
    <name evidence="2" type="ORF">CLODIP_2_CD00924</name>
</gene>
<comment type="caution">
    <text evidence="2">The sequence shown here is derived from an EMBL/GenBank/DDBJ whole genome shotgun (WGS) entry which is preliminary data.</text>
</comment>
<evidence type="ECO:0000313" key="2">
    <source>
        <dbReference type="EMBL" id="CAB3377215.1"/>
    </source>
</evidence>
<sequence length="223" mass="25425">MYPSDAEKQKNLQEFLKKKENRLRYGTTSYKAFNQGATTQRLSPPCVVTNRSSSRSVVNERPKTKLSTKKMVIAKKESDLVNPDIVQSNELEIEQETTEEFDNTVAICNLPEKDNYQVALETLRSVLDKKVKMRENERLYSITEQSEMTQSLALEKNAQTLTETQAKDPTLWAKVSQYTKTVIISAVLVVASIAMATFDGDTWEWLLDAVSTVEYIDFFSEND</sequence>
<organism evidence="2 3">
    <name type="scientific">Cloeon dipterum</name>
    <dbReference type="NCBI Taxonomy" id="197152"/>
    <lineage>
        <taxon>Eukaryota</taxon>
        <taxon>Metazoa</taxon>
        <taxon>Ecdysozoa</taxon>
        <taxon>Arthropoda</taxon>
        <taxon>Hexapoda</taxon>
        <taxon>Insecta</taxon>
        <taxon>Pterygota</taxon>
        <taxon>Palaeoptera</taxon>
        <taxon>Ephemeroptera</taxon>
        <taxon>Pisciforma</taxon>
        <taxon>Baetidae</taxon>
        <taxon>Cloeon</taxon>
    </lineage>
</organism>